<sequence>MKRSLLRQVSTVMLAAFSLFCLFKAFSMAHDQYKTIKDLPRNKELPLFDPHRPGFACVIEAKKVPPVDAQADAWFREAQALDDPDMWEEDRDYKKIVQLTRQAADRRHWKAMLNLATLYLEKRDPPNGEMEALALVEQAMQLGIPAAYDRMGTYYMNSVGVSGDATKAFAFWQRAAEMGNPQAMAYLGDKMAATWDNPSEGFWANIPVARKMLECSLAQGYGPAAYDLYYLQAWPRAADGKIAGPRTPSSRALALMTLHTGVKLGCSNCALYLSVEFRKPDDLADMIVPHIDKARSERYVVLHNALNLNPLLLFPNLDKVLPLPPAPLPPWNGDKQTLIDAAKGVTPKPSEPQASAASQRQGRQHLNAAYDLLPSDDKTSATEAPFTGYWQATAPAEPAPLRTWLAQNPPGLYETGEAFDRPWYPQDMGRGAIPGIVWQHFLTVRHNHGAVEPLAATGLAREVAPVEAHLTCGANTPCPATGTWQPWLPLEHPLRHAINQPWRQAWVTAGQAFPTLHDNGHFPFDPAALTWHLLDSAEPELV</sequence>
<protein>
    <submittedName>
        <fullName evidence="3">Sel1 repeat family protein</fullName>
    </submittedName>
</protein>
<gene>
    <name evidence="3" type="ORF">GM672_25420</name>
</gene>
<dbReference type="InterPro" id="IPR011990">
    <property type="entry name" value="TPR-like_helical_dom_sf"/>
</dbReference>
<keyword evidence="1" id="KW-0732">Signal</keyword>
<feature type="chain" id="PRO_5026042368" evidence="1">
    <location>
        <begin position="30"/>
        <end position="542"/>
    </location>
</feature>
<evidence type="ECO:0000256" key="1">
    <source>
        <dbReference type="SAM" id="SignalP"/>
    </source>
</evidence>
<name>A0A6I3T3I4_9BURK</name>
<dbReference type="InterPro" id="IPR050767">
    <property type="entry name" value="Sel1_AlgK"/>
</dbReference>
<dbReference type="Gene3D" id="1.25.40.10">
    <property type="entry name" value="Tetratricopeptide repeat domain"/>
    <property type="match status" value="1"/>
</dbReference>
<evidence type="ECO:0000313" key="4">
    <source>
        <dbReference type="Proteomes" id="UP000430634"/>
    </source>
</evidence>
<organism evidence="3 4">
    <name type="scientific">Pseudoduganella buxea</name>
    <dbReference type="NCBI Taxonomy" id="1949069"/>
    <lineage>
        <taxon>Bacteria</taxon>
        <taxon>Pseudomonadati</taxon>
        <taxon>Pseudomonadota</taxon>
        <taxon>Betaproteobacteria</taxon>
        <taxon>Burkholderiales</taxon>
        <taxon>Oxalobacteraceae</taxon>
        <taxon>Telluria group</taxon>
        <taxon>Pseudoduganella</taxon>
    </lineage>
</organism>
<evidence type="ECO:0000313" key="3">
    <source>
        <dbReference type="EMBL" id="MTV56071.1"/>
    </source>
</evidence>
<dbReference type="OrthoDB" id="8578120at2"/>
<dbReference type="RefSeq" id="WP_155473315.1">
    <property type="nucleotide sequence ID" value="NZ_BMKG01000030.1"/>
</dbReference>
<proteinExistence type="predicted"/>
<feature type="signal peptide" evidence="1">
    <location>
        <begin position="1"/>
        <end position="29"/>
    </location>
</feature>
<reference evidence="3 4" key="1">
    <citation type="submission" date="2019-11" db="EMBL/GenBank/DDBJ databases">
        <title>Type strains purchased from KCTC, JCM and DSMZ.</title>
        <authorList>
            <person name="Lu H."/>
        </authorList>
    </citation>
    <scope>NUCLEOTIDE SEQUENCE [LARGE SCALE GENOMIC DNA]</scope>
    <source>
        <strain evidence="3 4">KCTC 52429</strain>
    </source>
</reference>
<feature type="domain" description="DUF6396" evidence="2">
    <location>
        <begin position="273"/>
        <end position="354"/>
    </location>
</feature>
<accession>A0A6I3T3I4</accession>
<dbReference type="Proteomes" id="UP000430634">
    <property type="component" value="Unassembled WGS sequence"/>
</dbReference>
<dbReference type="PANTHER" id="PTHR11102">
    <property type="entry name" value="SEL-1-LIKE PROTEIN"/>
    <property type="match status" value="1"/>
</dbReference>
<dbReference type="Pfam" id="PF19933">
    <property type="entry name" value="DUF6396"/>
    <property type="match status" value="1"/>
</dbReference>
<dbReference type="SMART" id="SM00671">
    <property type="entry name" value="SEL1"/>
    <property type="match status" value="1"/>
</dbReference>
<dbReference type="PANTHER" id="PTHR11102:SF160">
    <property type="entry name" value="ERAD-ASSOCIATED E3 UBIQUITIN-PROTEIN LIGASE COMPONENT HRD3"/>
    <property type="match status" value="1"/>
</dbReference>
<dbReference type="InterPro" id="IPR045653">
    <property type="entry name" value="DUF6396"/>
</dbReference>
<comment type="caution">
    <text evidence="3">The sequence shown here is derived from an EMBL/GenBank/DDBJ whole genome shotgun (WGS) entry which is preliminary data.</text>
</comment>
<dbReference type="EMBL" id="WNKZ01000127">
    <property type="protein sequence ID" value="MTV56071.1"/>
    <property type="molecule type" value="Genomic_DNA"/>
</dbReference>
<evidence type="ECO:0000259" key="2">
    <source>
        <dbReference type="Pfam" id="PF19933"/>
    </source>
</evidence>
<dbReference type="InterPro" id="IPR006597">
    <property type="entry name" value="Sel1-like"/>
</dbReference>
<dbReference type="SUPFAM" id="SSF81901">
    <property type="entry name" value="HCP-like"/>
    <property type="match status" value="1"/>
</dbReference>
<dbReference type="AlphaFoldDB" id="A0A6I3T3I4"/>